<dbReference type="Pfam" id="PF13516">
    <property type="entry name" value="LRR_6"/>
    <property type="match status" value="1"/>
</dbReference>
<dbReference type="Pfam" id="PF13855">
    <property type="entry name" value="LRR_8"/>
    <property type="match status" value="6"/>
</dbReference>
<dbReference type="InterPro" id="IPR050541">
    <property type="entry name" value="LRR_TM_domain-containing"/>
</dbReference>
<sequence length="1370" mass="152220">MCRFQQSGLISYRRRTTPNELLIVIAVFLQIFSSTSYGQEWRPCVELKRDLSLPCKCSLSPSHQRAIAMNCDGVIFTRDVIEGLKQQPIVSFSQKTVGYKTLPEDLLSVGLPVEKLDLSENSITKLMDRLLQSQSRLQELRLAGNLLGDNLNPIFSSNEFHEMRELRVLDLGQNGLRSIEEGIFKGCWKLEELYLDGNNLTSVPAASLKGPEAIKLLSLSRNNIGSVMRDTFTGISKSLEALDLSWNSISHMDDEAFVALGNLVSLNVSHNDLTRFNSDVFNGAFNLAQLDLSINYFKEFPTVALRHLYALTFLNLSNNLISEIKQTHLSGLTELEVLDLSRNNIARLGVNAFSNLSSLVRVDLNLNALRTIEESAFEGLTNLKWISLQDNNILLVPGSALSRLPALTHLHIEYNRIAALSIDLLRTSSTTLRTLGLSRNLVREIPARLFENFQVLKSIELNGNVISSLSPNTFIGIEDSLENLDLSNNRLTAIGELPLTNLVSLNLAGNLLKRVSPETFKIMTNLRYLNLSSNPLYGGFPPIFPPMLRTLDISYTGLKILPSILFLNLESLEKVSLTGNYLQEIGESTFQYLCNLSSIDLSFNAIESIQKGAFVSLINLYELNLRGNKLVSFGGEFFNTGTGLEVLNLSDNLLSYLSPTAFVIHPRLRAIDLSNNRFTYFPSDFIKPLQFLEDVDLSNNMLIGVNEFAFSQVARLKTLDLSGNKLESVDELAFHNSTQLQTIRLANNNLELLSERTMEGILRLKYLDLSNNKLTSLPETMFDSSRLRALENINLSGNKFVQIPVRALQKQSQSLYSLNMANNKLVEVFSQDTVSNVKELDLSGNPLSDNAVRGILGEAKILRSLNLANTGIKAITRLETPFLRHLNVSGNNISDIGPVALERTTMLESLDISRNNIADFTNLIETFKTLSVLHTLDVSHNAIKAVNESSFGGLNALQELKMIDLPDCTRIERNAFKTLGKLKSLQAYDYPRLGYFDVQGILKYMDGIEVVDIEIKDSTVGNEQLSIRSHPRLRSLTLRGERLRNILSSSLVGVRNQELTIGLKDTSIDTIPNALFFPVPRSTKVTLDVAGSRFSSLPQQFIAALEDRSDTIVLKGLDSNPIKCDCQAIPLWRWLTMSKHKIVTLAVKCASPEHVAGRYITDLNENHLSCDSTSSTKFDSTDPTAAVRSTTSEPEIIWTAAPTTQDGNKKKYHNGDATSPTGSNTTTTDDTLVIGIVGGVFAIVAIVVILICICRLRWSNQVNEARMAAMASSIHEASVIRPGSTYSGKANQDLYMGSYNGSVLGHGNNMSGISGSPVHTPLPMMPMVQPMHMMQPMHRPMSQPIYGYYENPNLPVYMTYSSDRENKFDR</sequence>
<dbReference type="Proteomes" id="UP000829291">
    <property type="component" value="Chromosome 1"/>
</dbReference>
<dbReference type="SUPFAM" id="SSF52047">
    <property type="entry name" value="RNI-like"/>
    <property type="match status" value="1"/>
</dbReference>
<dbReference type="InterPro" id="IPR000483">
    <property type="entry name" value="Cys-rich_flank_reg_C"/>
</dbReference>
<keyword evidence="5" id="KW-0812">Transmembrane</keyword>
<proteinExistence type="predicted"/>
<organism evidence="7 8">
    <name type="scientific">Neodiprion lecontei</name>
    <name type="common">Redheaded pine sawfly</name>
    <dbReference type="NCBI Taxonomy" id="441921"/>
    <lineage>
        <taxon>Eukaryota</taxon>
        <taxon>Metazoa</taxon>
        <taxon>Ecdysozoa</taxon>
        <taxon>Arthropoda</taxon>
        <taxon>Hexapoda</taxon>
        <taxon>Insecta</taxon>
        <taxon>Pterygota</taxon>
        <taxon>Neoptera</taxon>
        <taxon>Endopterygota</taxon>
        <taxon>Hymenoptera</taxon>
        <taxon>Tenthredinoidea</taxon>
        <taxon>Diprionidae</taxon>
        <taxon>Diprioninae</taxon>
        <taxon>Neodiprion</taxon>
    </lineage>
</organism>
<evidence type="ECO:0000313" key="7">
    <source>
        <dbReference type="Proteomes" id="UP000829291"/>
    </source>
</evidence>
<evidence type="ECO:0000259" key="6">
    <source>
        <dbReference type="SMART" id="SM00082"/>
    </source>
</evidence>
<dbReference type="Gene3D" id="3.80.10.10">
    <property type="entry name" value="Ribonuclease Inhibitor"/>
    <property type="match status" value="8"/>
</dbReference>
<keyword evidence="2" id="KW-0732">Signal</keyword>
<dbReference type="SUPFAM" id="SSF52058">
    <property type="entry name" value="L domain-like"/>
    <property type="match status" value="4"/>
</dbReference>
<dbReference type="GeneID" id="107226290"/>
<dbReference type="InterPro" id="IPR003591">
    <property type="entry name" value="Leu-rich_rpt_typical-subtyp"/>
</dbReference>
<feature type="transmembrane region" description="Helical" evidence="5">
    <location>
        <begin position="1232"/>
        <end position="1256"/>
    </location>
</feature>
<keyword evidence="5" id="KW-1133">Transmembrane helix</keyword>
<evidence type="ECO:0000256" key="5">
    <source>
        <dbReference type="SAM" id="Phobius"/>
    </source>
</evidence>
<dbReference type="RefSeq" id="XP_046602388.1">
    <property type="nucleotide sequence ID" value="XM_046746432.1"/>
</dbReference>
<dbReference type="SMART" id="SM00364">
    <property type="entry name" value="LRR_BAC"/>
    <property type="match status" value="9"/>
</dbReference>
<dbReference type="SMART" id="SM00365">
    <property type="entry name" value="LRR_SD22"/>
    <property type="match status" value="11"/>
</dbReference>
<dbReference type="PRINTS" id="PR00019">
    <property type="entry name" value="LEURICHRPT"/>
</dbReference>
<dbReference type="Pfam" id="PF00560">
    <property type="entry name" value="LRR_1"/>
    <property type="match status" value="2"/>
</dbReference>
<keyword evidence="7" id="KW-1185">Reference proteome</keyword>
<accession>A0ABM3GQ47</accession>
<dbReference type="PANTHER" id="PTHR24369">
    <property type="entry name" value="ANTIGEN BSP, PUTATIVE-RELATED"/>
    <property type="match status" value="1"/>
</dbReference>
<keyword evidence="1" id="KW-0433">Leucine-rich repeat</keyword>
<gene>
    <name evidence="8" type="primary">LOC107226290</name>
</gene>
<feature type="domain" description="LRRCT" evidence="6">
    <location>
        <begin position="1120"/>
        <end position="1171"/>
    </location>
</feature>
<evidence type="ECO:0000256" key="1">
    <source>
        <dbReference type="ARBA" id="ARBA00022614"/>
    </source>
</evidence>
<keyword evidence="3" id="KW-0677">Repeat</keyword>
<name>A0ABM3GQ47_NEOLC</name>
<evidence type="ECO:0000256" key="4">
    <source>
        <dbReference type="SAM" id="MobiDB-lite"/>
    </source>
</evidence>
<dbReference type="InterPro" id="IPR032675">
    <property type="entry name" value="LRR_dom_sf"/>
</dbReference>
<dbReference type="InterPro" id="IPR001611">
    <property type="entry name" value="Leu-rich_rpt"/>
</dbReference>
<evidence type="ECO:0000256" key="2">
    <source>
        <dbReference type="ARBA" id="ARBA00022729"/>
    </source>
</evidence>
<dbReference type="PROSITE" id="PS51450">
    <property type="entry name" value="LRR"/>
    <property type="match status" value="10"/>
</dbReference>
<dbReference type="SMART" id="SM00369">
    <property type="entry name" value="LRR_TYP"/>
    <property type="match status" value="27"/>
</dbReference>
<keyword evidence="5" id="KW-0472">Membrane</keyword>
<reference evidence="8" key="1">
    <citation type="submission" date="2025-08" db="UniProtKB">
        <authorList>
            <consortium name="RefSeq"/>
        </authorList>
    </citation>
    <scope>IDENTIFICATION</scope>
    <source>
        <tissue evidence="8">Thorax and Abdomen</tissue>
    </source>
</reference>
<feature type="region of interest" description="Disordered" evidence="4">
    <location>
        <begin position="1203"/>
        <end position="1225"/>
    </location>
</feature>
<protein>
    <submittedName>
        <fullName evidence="8">Protein artichoke isoform X1</fullName>
    </submittedName>
</protein>
<dbReference type="InterPro" id="IPR026906">
    <property type="entry name" value="LRR_5"/>
</dbReference>
<evidence type="ECO:0000256" key="3">
    <source>
        <dbReference type="ARBA" id="ARBA00022737"/>
    </source>
</evidence>
<dbReference type="Pfam" id="PF13306">
    <property type="entry name" value="LRR_5"/>
    <property type="match status" value="1"/>
</dbReference>
<dbReference type="PANTHER" id="PTHR24369:SF210">
    <property type="entry name" value="CHAOPTIN-RELATED"/>
    <property type="match status" value="1"/>
</dbReference>
<evidence type="ECO:0000313" key="8">
    <source>
        <dbReference type="RefSeq" id="XP_046602388.1"/>
    </source>
</evidence>
<dbReference type="SMART" id="SM00082">
    <property type="entry name" value="LRRCT"/>
    <property type="match status" value="1"/>
</dbReference>